<dbReference type="PANTHER" id="PTHR43019">
    <property type="entry name" value="SERINE ENDOPROTEASE DEGS"/>
    <property type="match status" value="1"/>
</dbReference>
<dbReference type="GO" id="GO:0008233">
    <property type="term" value="F:peptidase activity"/>
    <property type="evidence" value="ECO:0007669"/>
    <property type="project" value="UniProtKB-KW"/>
</dbReference>
<dbReference type="Gene3D" id="3.10.310.50">
    <property type="match status" value="1"/>
</dbReference>
<keyword evidence="2" id="KW-0732">Signal</keyword>
<keyword evidence="4" id="KW-0378">Hydrolase</keyword>
<dbReference type="PANTHER" id="PTHR43019:SF62">
    <property type="entry name" value="SERINE ENDOPROTEASE DEGS"/>
    <property type="match status" value="1"/>
</dbReference>
<evidence type="ECO:0000256" key="1">
    <source>
        <dbReference type="SAM" id="MobiDB-lite"/>
    </source>
</evidence>
<evidence type="ECO:0000256" key="2">
    <source>
        <dbReference type="SAM" id="SignalP"/>
    </source>
</evidence>
<dbReference type="SUPFAM" id="SSF50494">
    <property type="entry name" value="Trypsin-like serine proteases"/>
    <property type="match status" value="1"/>
</dbReference>
<evidence type="ECO:0000259" key="3">
    <source>
        <dbReference type="Pfam" id="PF04536"/>
    </source>
</evidence>
<accession>A0A225DQQ1</accession>
<dbReference type="AlphaFoldDB" id="A0A225DQQ1"/>
<evidence type="ECO:0000313" key="4">
    <source>
        <dbReference type="EMBL" id="OWK43423.1"/>
    </source>
</evidence>
<feature type="chain" id="PRO_5012104068" evidence="2">
    <location>
        <begin position="21"/>
        <end position="399"/>
    </location>
</feature>
<dbReference type="Pfam" id="PF13365">
    <property type="entry name" value="Trypsin_2"/>
    <property type="match status" value="1"/>
</dbReference>
<comment type="caution">
    <text evidence="4">The sequence shown here is derived from an EMBL/GenBank/DDBJ whole genome shotgun (WGS) entry which is preliminary data.</text>
</comment>
<dbReference type="EMBL" id="NIDE01000004">
    <property type="protein sequence ID" value="OWK43423.1"/>
    <property type="molecule type" value="Genomic_DNA"/>
</dbReference>
<protein>
    <submittedName>
        <fullName evidence="4">Serine protease MucD/AlgY associated with sigma factor RpoE</fullName>
    </submittedName>
</protein>
<dbReference type="Proteomes" id="UP000214646">
    <property type="component" value="Unassembled WGS sequence"/>
</dbReference>
<feature type="signal peptide" evidence="2">
    <location>
        <begin position="1"/>
        <end position="20"/>
    </location>
</feature>
<reference evidence="5" key="1">
    <citation type="submission" date="2017-06" db="EMBL/GenBank/DDBJ databases">
        <title>Genome analysis of Fimbriiglobus ruber SP5, the first member of the order Planctomycetales with confirmed chitinolytic capability.</title>
        <authorList>
            <person name="Ravin N.V."/>
            <person name="Rakitin A.L."/>
            <person name="Ivanova A.A."/>
            <person name="Beletsky A.V."/>
            <person name="Kulichevskaya I.S."/>
            <person name="Mardanov A.V."/>
            <person name="Dedysh S.N."/>
        </authorList>
    </citation>
    <scope>NUCLEOTIDE SEQUENCE [LARGE SCALE GENOMIC DNA]</scope>
    <source>
        <strain evidence="5">SP5</strain>
    </source>
</reference>
<dbReference type="InterPro" id="IPR009003">
    <property type="entry name" value="Peptidase_S1_PA"/>
</dbReference>
<feature type="region of interest" description="Disordered" evidence="1">
    <location>
        <begin position="240"/>
        <end position="264"/>
    </location>
</feature>
<dbReference type="RefSeq" id="WP_161967387.1">
    <property type="nucleotide sequence ID" value="NZ_NIDE01000004.1"/>
</dbReference>
<dbReference type="Gene3D" id="2.40.10.120">
    <property type="match status" value="1"/>
</dbReference>
<keyword evidence="5" id="KW-1185">Reference proteome</keyword>
<dbReference type="GO" id="GO:0006508">
    <property type="term" value="P:proteolysis"/>
    <property type="evidence" value="ECO:0007669"/>
    <property type="project" value="UniProtKB-KW"/>
</dbReference>
<gene>
    <name evidence="4" type="ORF">FRUB_03022</name>
</gene>
<dbReference type="OrthoDB" id="290751at2"/>
<sequence>MRLPLLALALAPVLVAPAAAQDVAAGTKVYKQTVPSVVWIHSTRTRALATGSGTLIDRERRLVLTNYHVVEDNPRATVYFPQFRDGQPISDRQYYEERKERLGRSGRVVALDKKADLALIRVDGIPDEVKAIPLAAASPDPGEPVHSIGNAGKSGALWGYVKGTVRQVYRKKWQVELERNHRITFEAKVIETDSPTNPGDSGGPLLNDKGELVGVTQGGAVNAQLVSFFVDISEVKRLLRDHSSEPTHTATAGPKREAPPPVSDKAKLFSADAVKAAEQTVTDLFKKDLDVLIETYPVAPSDWVEKARKGTADERQKMFREWMGERIKAEKVQGVIVLICLDPRHLSVDITAAEKGKFPEKYAQKIADAIRKGLTDKKPDDGLAAALKLIQDGYTGGKK</sequence>
<dbReference type="Pfam" id="PF04536">
    <property type="entry name" value="TPM_phosphatase"/>
    <property type="match status" value="1"/>
</dbReference>
<proteinExistence type="predicted"/>
<feature type="domain" description="TPM" evidence="3">
    <location>
        <begin position="262"/>
        <end position="391"/>
    </location>
</feature>
<dbReference type="InterPro" id="IPR007621">
    <property type="entry name" value="TPM_dom"/>
</dbReference>
<evidence type="ECO:0000313" key="5">
    <source>
        <dbReference type="Proteomes" id="UP000214646"/>
    </source>
</evidence>
<name>A0A225DQQ1_9BACT</name>
<keyword evidence="4" id="KW-0645">Protease</keyword>
<organism evidence="4 5">
    <name type="scientific">Fimbriiglobus ruber</name>
    <dbReference type="NCBI Taxonomy" id="1908690"/>
    <lineage>
        <taxon>Bacteria</taxon>
        <taxon>Pseudomonadati</taxon>
        <taxon>Planctomycetota</taxon>
        <taxon>Planctomycetia</taxon>
        <taxon>Gemmatales</taxon>
        <taxon>Gemmataceae</taxon>
        <taxon>Fimbriiglobus</taxon>
    </lineage>
</organism>